<name>A0A1M3KYQ9_9BACT</name>
<dbReference type="InterPro" id="IPR036402">
    <property type="entry name" value="EF-Ts_dimer_sf"/>
</dbReference>
<feature type="region of interest" description="Involved in Mg(2+) ion dislocation from EF-Tu" evidence="5">
    <location>
        <begin position="82"/>
        <end position="85"/>
    </location>
</feature>
<gene>
    <name evidence="5" type="primary">tsf</name>
    <name evidence="9" type="ORF">BGO89_06535</name>
</gene>
<dbReference type="FunFam" id="1.10.8.10:FF:000001">
    <property type="entry name" value="Elongation factor Ts"/>
    <property type="match status" value="1"/>
</dbReference>
<dbReference type="Gene3D" id="3.30.479.20">
    <property type="entry name" value="Elongation factor Ts, dimerisation domain"/>
    <property type="match status" value="2"/>
</dbReference>
<evidence type="ECO:0000313" key="10">
    <source>
        <dbReference type="Proteomes" id="UP000184233"/>
    </source>
</evidence>
<dbReference type="EMBL" id="MKVH01000021">
    <property type="protein sequence ID" value="OJX57626.1"/>
    <property type="molecule type" value="Genomic_DNA"/>
</dbReference>
<dbReference type="PANTHER" id="PTHR11741:SF0">
    <property type="entry name" value="ELONGATION FACTOR TS, MITOCHONDRIAL"/>
    <property type="match status" value="1"/>
</dbReference>
<dbReference type="STRING" id="1895771.BGO89_06535"/>
<dbReference type="SUPFAM" id="SSF54713">
    <property type="entry name" value="Elongation factor Ts (EF-Ts), dimerisation domain"/>
    <property type="match status" value="2"/>
</dbReference>
<dbReference type="GO" id="GO:0005737">
    <property type="term" value="C:cytoplasm"/>
    <property type="evidence" value="ECO:0007669"/>
    <property type="project" value="UniProtKB-SubCell"/>
</dbReference>
<dbReference type="InterPro" id="IPR001816">
    <property type="entry name" value="Transl_elong_EFTs/EF1B"/>
</dbReference>
<dbReference type="Pfam" id="PF00889">
    <property type="entry name" value="EF_TS"/>
    <property type="match status" value="1"/>
</dbReference>
<evidence type="ECO:0000256" key="6">
    <source>
        <dbReference type="RuleBase" id="RU000642"/>
    </source>
</evidence>
<dbReference type="SUPFAM" id="SSF46934">
    <property type="entry name" value="UBA-like"/>
    <property type="match status" value="1"/>
</dbReference>
<dbReference type="NCBIfam" id="TIGR00116">
    <property type="entry name" value="tsf"/>
    <property type="match status" value="1"/>
</dbReference>
<dbReference type="PANTHER" id="PTHR11741">
    <property type="entry name" value="ELONGATION FACTOR TS"/>
    <property type="match status" value="1"/>
</dbReference>
<dbReference type="GO" id="GO:0003746">
    <property type="term" value="F:translation elongation factor activity"/>
    <property type="evidence" value="ECO:0007669"/>
    <property type="project" value="UniProtKB-UniRule"/>
</dbReference>
<dbReference type="Gene3D" id="1.10.8.10">
    <property type="entry name" value="DNA helicase RuvA subunit, C-terminal domain"/>
    <property type="match status" value="1"/>
</dbReference>
<protein>
    <recommendedName>
        <fullName evidence="2 5">Elongation factor Ts</fullName>
        <shortName evidence="5">EF-Ts</shortName>
    </recommendedName>
</protein>
<keyword evidence="3 5" id="KW-0251">Elongation factor</keyword>
<dbReference type="HAMAP" id="MF_00050">
    <property type="entry name" value="EF_Ts"/>
    <property type="match status" value="1"/>
</dbReference>
<dbReference type="InterPro" id="IPR009060">
    <property type="entry name" value="UBA-like_sf"/>
</dbReference>
<evidence type="ECO:0000256" key="1">
    <source>
        <dbReference type="ARBA" id="ARBA00005532"/>
    </source>
</evidence>
<evidence type="ECO:0000256" key="3">
    <source>
        <dbReference type="ARBA" id="ARBA00022768"/>
    </source>
</evidence>
<dbReference type="InterPro" id="IPR014039">
    <property type="entry name" value="Transl_elong_EFTs/EF1B_dimer"/>
</dbReference>
<dbReference type="PROSITE" id="PS01127">
    <property type="entry name" value="EF_TS_2"/>
    <property type="match status" value="1"/>
</dbReference>
<reference evidence="9 10" key="1">
    <citation type="submission" date="2016-09" db="EMBL/GenBank/DDBJ databases">
        <title>Genome-resolved meta-omics ties microbial dynamics to process performance in biotechnology for thiocyanate degradation.</title>
        <authorList>
            <person name="Kantor R.S."/>
            <person name="Huddy R.J."/>
            <person name="Iyer R."/>
            <person name="Thomas B.C."/>
            <person name="Brown C.T."/>
            <person name="Anantharaman K."/>
            <person name="Tringe S."/>
            <person name="Hettich R.L."/>
            <person name="Harrison S.T."/>
            <person name="Banfield J.F."/>
        </authorList>
    </citation>
    <scope>NUCLEOTIDE SEQUENCE [LARGE SCALE GENOMIC DNA]</scope>
    <source>
        <strain evidence="9">59-99</strain>
    </source>
</reference>
<evidence type="ECO:0000259" key="8">
    <source>
        <dbReference type="Pfam" id="PF00889"/>
    </source>
</evidence>
<evidence type="ECO:0000256" key="2">
    <source>
        <dbReference type="ARBA" id="ARBA00016956"/>
    </source>
</evidence>
<accession>A0A1M3KYQ9</accession>
<comment type="subcellular location">
    <subcellularLocation>
        <location evidence="5 7">Cytoplasm</location>
    </subcellularLocation>
</comment>
<sequence length="286" mass="31479">MSAISASLVKELREKTGAGMADCKKALEEANGDMQAAIEWLRKRGAASVAKRADRDANEGIVIARTSADGKTAAIIELNCETDFVARNDEFVQFANAIADAVLNHGFGSEEELWNHSVGDKTLGNLRDEILAKFSEKIELRRFERITTSGHITDYVHAGNRLGVLVEFDAAAINNGAKPLARDVAMQIAAMQPMYIDRSGVDQTAIDKEIEIYKQQAIEEGKKEDIAERIAQGRLSKFYEEQCLIEQTFVKDPSKKISDVLTEIGTHAGGDVKVLSFRRYNLGDKA</sequence>
<dbReference type="InterPro" id="IPR018101">
    <property type="entry name" value="Transl_elong_Ts_CS"/>
</dbReference>
<dbReference type="AlphaFoldDB" id="A0A1M3KYQ9"/>
<evidence type="ECO:0000256" key="4">
    <source>
        <dbReference type="ARBA" id="ARBA00022917"/>
    </source>
</evidence>
<organism evidence="9 10">
    <name type="scientific">Candidatus Kapaibacterium thiocyanatum</name>
    <dbReference type="NCBI Taxonomy" id="1895771"/>
    <lineage>
        <taxon>Bacteria</taxon>
        <taxon>Pseudomonadati</taxon>
        <taxon>Candidatus Kapaibacteriota</taxon>
        <taxon>Candidatus Kapaibacteriia</taxon>
        <taxon>Candidatus Kapaibacteriales</taxon>
        <taxon>Candidatus Kapaibacteriaceae</taxon>
        <taxon>Candidatus Kapaibacterium</taxon>
    </lineage>
</organism>
<dbReference type="PROSITE" id="PS01126">
    <property type="entry name" value="EF_TS_1"/>
    <property type="match status" value="1"/>
</dbReference>
<evidence type="ECO:0000256" key="7">
    <source>
        <dbReference type="RuleBase" id="RU000643"/>
    </source>
</evidence>
<comment type="caution">
    <text evidence="9">The sequence shown here is derived from an EMBL/GenBank/DDBJ whole genome shotgun (WGS) entry which is preliminary data.</text>
</comment>
<evidence type="ECO:0000256" key="5">
    <source>
        <dbReference type="HAMAP-Rule" id="MF_00050"/>
    </source>
</evidence>
<comment type="similarity">
    <text evidence="1 5 6">Belongs to the EF-Ts family.</text>
</comment>
<dbReference type="CDD" id="cd14275">
    <property type="entry name" value="UBA_EF-Ts"/>
    <property type="match status" value="1"/>
</dbReference>
<proteinExistence type="inferred from homology"/>
<dbReference type="Gene3D" id="1.10.286.20">
    <property type="match status" value="1"/>
</dbReference>
<keyword evidence="4 5" id="KW-0648">Protein biosynthesis</keyword>
<evidence type="ECO:0000313" key="9">
    <source>
        <dbReference type="EMBL" id="OJX57626.1"/>
    </source>
</evidence>
<keyword evidence="5" id="KW-0963">Cytoplasm</keyword>
<comment type="function">
    <text evidence="5 6">Associates with the EF-Tu.GDP complex and induces the exchange of GDP to GTP. It remains bound to the aminoacyl-tRNA.EF-Tu.GTP complex up to the GTP hydrolysis stage on the ribosome.</text>
</comment>
<dbReference type="Proteomes" id="UP000184233">
    <property type="component" value="Unassembled WGS sequence"/>
</dbReference>
<feature type="domain" description="Translation elongation factor EFTs/EF1B dimerisation" evidence="8">
    <location>
        <begin position="73"/>
        <end position="283"/>
    </location>
</feature>